<dbReference type="EMBL" id="CAMXCT010000721">
    <property type="protein sequence ID" value="CAI3982492.1"/>
    <property type="molecule type" value="Genomic_DNA"/>
</dbReference>
<feature type="region of interest" description="Disordered" evidence="1">
    <location>
        <begin position="89"/>
        <end position="111"/>
    </location>
</feature>
<dbReference type="EMBL" id="CAMXCT020000721">
    <property type="protein sequence ID" value="CAL1135867.1"/>
    <property type="molecule type" value="Genomic_DNA"/>
</dbReference>
<organism evidence="2">
    <name type="scientific">Cladocopium goreaui</name>
    <dbReference type="NCBI Taxonomy" id="2562237"/>
    <lineage>
        <taxon>Eukaryota</taxon>
        <taxon>Sar</taxon>
        <taxon>Alveolata</taxon>
        <taxon>Dinophyceae</taxon>
        <taxon>Suessiales</taxon>
        <taxon>Symbiodiniaceae</taxon>
        <taxon>Cladocopium</taxon>
    </lineage>
</organism>
<evidence type="ECO:0000256" key="1">
    <source>
        <dbReference type="SAM" id="MobiDB-lite"/>
    </source>
</evidence>
<dbReference type="AlphaFoldDB" id="A0A9P1FQ92"/>
<dbReference type="Proteomes" id="UP001152797">
    <property type="component" value="Unassembled WGS sequence"/>
</dbReference>
<accession>A0A9P1FQ92</accession>
<keyword evidence="4" id="KW-1185">Reference proteome</keyword>
<evidence type="ECO:0000313" key="4">
    <source>
        <dbReference type="Proteomes" id="UP001152797"/>
    </source>
</evidence>
<evidence type="ECO:0000313" key="3">
    <source>
        <dbReference type="EMBL" id="CAL1135867.1"/>
    </source>
</evidence>
<protein>
    <submittedName>
        <fullName evidence="2">Uncharacterized protein</fullName>
    </submittedName>
</protein>
<comment type="caution">
    <text evidence="2">The sequence shown here is derived from an EMBL/GenBank/DDBJ whole genome shotgun (WGS) entry which is preliminary data.</text>
</comment>
<proteinExistence type="predicted"/>
<evidence type="ECO:0000313" key="2">
    <source>
        <dbReference type="EMBL" id="CAI3982492.1"/>
    </source>
</evidence>
<name>A0A9P1FQ92_9DINO</name>
<gene>
    <name evidence="2" type="ORF">C1SCF055_LOCUS10182</name>
</gene>
<sequence>MDEGRAHGLSASSSSPEVTLDESIRPSSRHFLQEEYRESYPFRTLAEARYELRRQKIPTADFIRMFSQAPLKESRLYELRVHHGNIARTKTAKAEQASQEQNITAKIRRSRKRELTSAEQVRQLCDVMRNLQRRTDYLFDDLS</sequence>
<dbReference type="EMBL" id="CAMXCT030000721">
    <property type="protein sequence ID" value="CAL4769804.1"/>
    <property type="molecule type" value="Genomic_DNA"/>
</dbReference>
<reference evidence="2" key="1">
    <citation type="submission" date="2022-10" db="EMBL/GenBank/DDBJ databases">
        <authorList>
            <person name="Chen Y."/>
            <person name="Dougan E. K."/>
            <person name="Chan C."/>
            <person name="Rhodes N."/>
            <person name="Thang M."/>
        </authorList>
    </citation>
    <scope>NUCLEOTIDE SEQUENCE</scope>
</reference>
<feature type="region of interest" description="Disordered" evidence="1">
    <location>
        <begin position="1"/>
        <end position="26"/>
    </location>
</feature>
<reference evidence="3" key="2">
    <citation type="submission" date="2024-04" db="EMBL/GenBank/DDBJ databases">
        <authorList>
            <person name="Chen Y."/>
            <person name="Shah S."/>
            <person name="Dougan E. K."/>
            <person name="Thang M."/>
            <person name="Chan C."/>
        </authorList>
    </citation>
    <scope>NUCLEOTIDE SEQUENCE [LARGE SCALE GENOMIC DNA]</scope>
</reference>